<reference evidence="2 3" key="1">
    <citation type="submission" date="2016-10" db="EMBL/GenBank/DDBJ databases">
        <authorList>
            <person name="de Groot N.N."/>
        </authorList>
    </citation>
    <scope>NUCLEOTIDE SEQUENCE [LARGE SCALE GENOMIC DNA]</scope>
    <source>
        <strain evidence="2 3">DSM 11443</strain>
    </source>
</reference>
<gene>
    <name evidence="2" type="ORF">SAMN04488523_107114</name>
</gene>
<proteinExistence type="predicted"/>
<dbReference type="RefSeq" id="WP_093923948.1">
    <property type="nucleotide sequence ID" value="NZ_FOMW01000007.1"/>
</dbReference>
<keyword evidence="1" id="KW-0812">Transmembrane</keyword>
<evidence type="ECO:0000313" key="3">
    <source>
        <dbReference type="Proteomes" id="UP000198977"/>
    </source>
</evidence>
<name>A0A1I2AMY5_9RHOB</name>
<protein>
    <submittedName>
        <fullName evidence="2">Flp pilus assembly protein TadG</fullName>
    </submittedName>
</protein>
<dbReference type="Proteomes" id="UP000198977">
    <property type="component" value="Unassembled WGS sequence"/>
</dbReference>
<keyword evidence="1" id="KW-0472">Membrane</keyword>
<dbReference type="EMBL" id="FOMW01000007">
    <property type="protein sequence ID" value="SFE44363.1"/>
    <property type="molecule type" value="Genomic_DNA"/>
</dbReference>
<accession>A0A1I2AMY5</accession>
<dbReference type="OrthoDB" id="7873328at2"/>
<keyword evidence="1" id="KW-1133">Transmembrane helix</keyword>
<evidence type="ECO:0000313" key="2">
    <source>
        <dbReference type="EMBL" id="SFE44363.1"/>
    </source>
</evidence>
<sequence length="140" mass="15784">MKHRRHSAKPVCRFHRFWGDEDGSYTIESVIWFPIFAILLTFVTNISIVFFNESQILRVMQDGNRAYSLGRLTSAEEVQTYISNNLAYLQAGMTIVTETTGGFVTTNLSVPATDLMPLNLMTSAFDSITIAVNAQHIIEF</sequence>
<feature type="transmembrane region" description="Helical" evidence="1">
    <location>
        <begin position="31"/>
        <end position="51"/>
    </location>
</feature>
<evidence type="ECO:0000256" key="1">
    <source>
        <dbReference type="SAM" id="Phobius"/>
    </source>
</evidence>
<organism evidence="2 3">
    <name type="scientific">Sulfitobacter brevis</name>
    <dbReference type="NCBI Taxonomy" id="74348"/>
    <lineage>
        <taxon>Bacteria</taxon>
        <taxon>Pseudomonadati</taxon>
        <taxon>Pseudomonadota</taxon>
        <taxon>Alphaproteobacteria</taxon>
        <taxon>Rhodobacterales</taxon>
        <taxon>Roseobacteraceae</taxon>
        <taxon>Sulfitobacter</taxon>
    </lineage>
</organism>
<dbReference type="AlphaFoldDB" id="A0A1I2AMY5"/>
<keyword evidence="3" id="KW-1185">Reference proteome</keyword>